<comment type="similarity">
    <text evidence="2">Belongs to the CENP-X/MHF2 family.</text>
</comment>
<evidence type="ECO:0000256" key="5">
    <source>
        <dbReference type="ARBA" id="ARBA00023204"/>
    </source>
</evidence>
<dbReference type="PANTHER" id="PTHR28680:SF1">
    <property type="entry name" value="CENTROMERE PROTEIN X"/>
    <property type="match status" value="1"/>
</dbReference>
<feature type="compositionally biased region" description="Acidic residues" evidence="7">
    <location>
        <begin position="113"/>
        <end position="122"/>
    </location>
</feature>
<keyword evidence="4" id="KW-0238">DNA-binding</keyword>
<evidence type="ECO:0000256" key="2">
    <source>
        <dbReference type="ARBA" id="ARBA00009359"/>
    </source>
</evidence>
<dbReference type="EMBL" id="CP042202">
    <property type="protein sequence ID" value="QDS77803.1"/>
    <property type="molecule type" value="Genomic_DNA"/>
</dbReference>
<dbReference type="Gene3D" id="1.10.20.10">
    <property type="entry name" value="Histone, subunit A"/>
    <property type="match status" value="1"/>
</dbReference>
<proteinExistence type="inferred from homology"/>
<dbReference type="AlphaFoldDB" id="A0A517LQF2"/>
<dbReference type="OrthoDB" id="2500381at2759"/>
<dbReference type="GO" id="GO:0046982">
    <property type="term" value="F:protein heterodimerization activity"/>
    <property type="evidence" value="ECO:0007669"/>
    <property type="project" value="InterPro"/>
</dbReference>
<feature type="compositionally biased region" description="Low complexity" evidence="7">
    <location>
        <begin position="52"/>
        <end position="61"/>
    </location>
</feature>
<dbReference type="STRING" id="50376.A0A517LQF2"/>
<sequence length="222" mass="24214">MSYLEKLFPSTSLNSSMPPTRTSSNPSTQKRAPFKAPSRVASGDKPTKTAKAKAPAAPKAKSGFQSAKAIALSDDAESDEGESEDEIPVRQPVKSKANGKAPAPARREKDSDIDMDSDEVPNDEAPALPARKVTKERTLDPAMPIPPKLLTRILWEGFEDKDMKIGKEAMSVVGKYVETFVREAVARAIFERRGEEGEDDLGDGFLQVEDLEKLAPQLLLDF</sequence>
<comment type="subcellular location">
    <subcellularLocation>
        <location evidence="1">Nucleus</location>
    </subcellularLocation>
</comment>
<dbReference type="Proteomes" id="UP000316270">
    <property type="component" value="Chromosome 18"/>
</dbReference>
<dbReference type="GO" id="GO:0003677">
    <property type="term" value="F:DNA binding"/>
    <property type="evidence" value="ECO:0007669"/>
    <property type="project" value="UniProtKB-KW"/>
</dbReference>
<feature type="region of interest" description="Disordered" evidence="7">
    <location>
        <begin position="1"/>
        <end position="133"/>
    </location>
</feature>
<evidence type="ECO:0000313" key="8">
    <source>
        <dbReference type="EMBL" id="QDS77803.1"/>
    </source>
</evidence>
<gene>
    <name evidence="8" type="ORF">FKW77_005694</name>
</gene>
<evidence type="ECO:0000256" key="7">
    <source>
        <dbReference type="SAM" id="MobiDB-lite"/>
    </source>
</evidence>
<dbReference type="InterPro" id="IPR018552">
    <property type="entry name" value="CENP-X"/>
</dbReference>
<name>A0A517LQF2_9PEZI</name>
<evidence type="ECO:0000256" key="4">
    <source>
        <dbReference type="ARBA" id="ARBA00023125"/>
    </source>
</evidence>
<dbReference type="PANTHER" id="PTHR28680">
    <property type="entry name" value="CENTROMERE PROTEIN X"/>
    <property type="match status" value="1"/>
</dbReference>
<dbReference type="Pfam" id="PF09415">
    <property type="entry name" value="CENP-X"/>
    <property type="match status" value="1"/>
</dbReference>
<keyword evidence="3" id="KW-0227">DNA damage</keyword>
<keyword evidence="5" id="KW-0234">DNA repair</keyword>
<evidence type="ECO:0000313" key="9">
    <source>
        <dbReference type="Proteomes" id="UP000316270"/>
    </source>
</evidence>
<dbReference type="GO" id="GO:0071821">
    <property type="term" value="C:FANCM-MHF complex"/>
    <property type="evidence" value="ECO:0007669"/>
    <property type="project" value="TreeGrafter"/>
</dbReference>
<dbReference type="CDD" id="cd22921">
    <property type="entry name" value="HFD_CENP-X"/>
    <property type="match status" value="1"/>
</dbReference>
<keyword evidence="6" id="KW-0539">Nucleus</keyword>
<dbReference type="GO" id="GO:0031297">
    <property type="term" value="P:replication fork processing"/>
    <property type="evidence" value="ECO:0007669"/>
    <property type="project" value="TreeGrafter"/>
</dbReference>
<reference evidence="8 9" key="1">
    <citation type="submission" date="2019-07" db="EMBL/GenBank/DDBJ databases">
        <title>Finished genome of Venturia effusa.</title>
        <authorList>
            <person name="Young C.A."/>
            <person name="Cox M.P."/>
            <person name="Ganley A.R.D."/>
            <person name="David W.J."/>
        </authorList>
    </citation>
    <scope>NUCLEOTIDE SEQUENCE [LARGE SCALE GENOMIC DNA]</scope>
    <source>
        <strain evidence="9">albino</strain>
    </source>
</reference>
<evidence type="ECO:0000256" key="1">
    <source>
        <dbReference type="ARBA" id="ARBA00004123"/>
    </source>
</evidence>
<evidence type="ECO:0008006" key="10">
    <source>
        <dbReference type="Google" id="ProtNLM"/>
    </source>
</evidence>
<dbReference type="GO" id="GO:0000712">
    <property type="term" value="P:resolution of meiotic recombination intermediates"/>
    <property type="evidence" value="ECO:0007669"/>
    <property type="project" value="TreeGrafter"/>
</dbReference>
<keyword evidence="9" id="KW-1185">Reference proteome</keyword>
<feature type="compositionally biased region" description="Polar residues" evidence="7">
    <location>
        <begin position="9"/>
        <end position="30"/>
    </location>
</feature>
<accession>A0A517LQF2</accession>
<organism evidence="8 9">
    <name type="scientific">Venturia effusa</name>
    <dbReference type="NCBI Taxonomy" id="50376"/>
    <lineage>
        <taxon>Eukaryota</taxon>
        <taxon>Fungi</taxon>
        <taxon>Dikarya</taxon>
        <taxon>Ascomycota</taxon>
        <taxon>Pezizomycotina</taxon>
        <taxon>Dothideomycetes</taxon>
        <taxon>Pleosporomycetidae</taxon>
        <taxon>Venturiales</taxon>
        <taxon>Venturiaceae</taxon>
        <taxon>Venturia</taxon>
    </lineage>
</organism>
<dbReference type="GO" id="GO:0051382">
    <property type="term" value="P:kinetochore assembly"/>
    <property type="evidence" value="ECO:0007669"/>
    <property type="project" value="InterPro"/>
</dbReference>
<dbReference type="InterPro" id="IPR009072">
    <property type="entry name" value="Histone-fold"/>
</dbReference>
<dbReference type="GO" id="GO:0006281">
    <property type="term" value="P:DNA repair"/>
    <property type="evidence" value="ECO:0007669"/>
    <property type="project" value="UniProtKB-KW"/>
</dbReference>
<evidence type="ECO:0000256" key="6">
    <source>
        <dbReference type="ARBA" id="ARBA00023242"/>
    </source>
</evidence>
<evidence type="ECO:0000256" key="3">
    <source>
        <dbReference type="ARBA" id="ARBA00022763"/>
    </source>
</evidence>
<protein>
    <recommendedName>
        <fullName evidence="10">Centromere protein X</fullName>
    </recommendedName>
</protein>
<feature type="compositionally biased region" description="Acidic residues" evidence="7">
    <location>
        <begin position="74"/>
        <end position="86"/>
    </location>
</feature>